<dbReference type="Gene3D" id="3.90.190.20">
    <property type="entry name" value="Mur ligase, C-terminal domain"/>
    <property type="match status" value="1"/>
</dbReference>
<gene>
    <name evidence="14" type="primary">murC</name>
    <name evidence="18" type="ORF">SAMN05444406_11023</name>
</gene>
<evidence type="ECO:0000256" key="11">
    <source>
        <dbReference type="ARBA" id="ARBA00023306"/>
    </source>
</evidence>
<keyword evidence="10 14" id="KW-0573">Peptidoglycan synthesis</keyword>
<evidence type="ECO:0000256" key="6">
    <source>
        <dbReference type="ARBA" id="ARBA00022618"/>
    </source>
</evidence>
<keyword evidence="8 14" id="KW-0067">ATP-binding</keyword>
<dbReference type="Proteomes" id="UP000198577">
    <property type="component" value="Unassembled WGS sequence"/>
</dbReference>
<dbReference type="RefSeq" id="WP_092282233.1">
    <property type="nucleotide sequence ID" value="NZ_FOXR01000010.1"/>
</dbReference>
<evidence type="ECO:0000313" key="18">
    <source>
        <dbReference type="EMBL" id="SFQ03272.1"/>
    </source>
</evidence>
<dbReference type="GO" id="GO:0071555">
    <property type="term" value="P:cell wall organization"/>
    <property type="evidence" value="ECO:0007669"/>
    <property type="project" value="UniProtKB-KW"/>
</dbReference>
<proteinExistence type="inferred from homology"/>
<comment type="function">
    <text evidence="14">Cell wall formation.</text>
</comment>
<comment type="catalytic activity">
    <reaction evidence="13 14">
        <text>UDP-N-acetyl-alpha-D-muramate + L-alanine + ATP = UDP-N-acetyl-alpha-D-muramoyl-L-alanine + ADP + phosphate + H(+)</text>
        <dbReference type="Rhea" id="RHEA:23372"/>
        <dbReference type="ChEBI" id="CHEBI:15378"/>
        <dbReference type="ChEBI" id="CHEBI:30616"/>
        <dbReference type="ChEBI" id="CHEBI:43474"/>
        <dbReference type="ChEBI" id="CHEBI:57972"/>
        <dbReference type="ChEBI" id="CHEBI:70757"/>
        <dbReference type="ChEBI" id="CHEBI:83898"/>
        <dbReference type="ChEBI" id="CHEBI:456216"/>
        <dbReference type="EC" id="6.3.2.8"/>
    </reaction>
</comment>
<dbReference type="GO" id="GO:0005737">
    <property type="term" value="C:cytoplasm"/>
    <property type="evidence" value="ECO:0007669"/>
    <property type="project" value="UniProtKB-SubCell"/>
</dbReference>
<dbReference type="NCBIfam" id="TIGR01082">
    <property type="entry name" value="murC"/>
    <property type="match status" value="1"/>
</dbReference>
<dbReference type="Pfam" id="PF01225">
    <property type="entry name" value="Mur_ligase"/>
    <property type="match status" value="1"/>
</dbReference>
<evidence type="ECO:0000256" key="13">
    <source>
        <dbReference type="ARBA" id="ARBA00047833"/>
    </source>
</evidence>
<dbReference type="PANTHER" id="PTHR43445:SF3">
    <property type="entry name" value="UDP-N-ACETYLMURAMATE--L-ALANINE LIGASE"/>
    <property type="match status" value="1"/>
</dbReference>
<keyword evidence="4 14" id="KW-0963">Cytoplasm</keyword>
<dbReference type="Gene3D" id="3.40.50.720">
    <property type="entry name" value="NAD(P)-binding Rossmann-like Domain"/>
    <property type="match status" value="1"/>
</dbReference>
<feature type="domain" description="Mur ligase central" evidence="17">
    <location>
        <begin position="117"/>
        <end position="297"/>
    </location>
</feature>
<dbReference type="InterPro" id="IPR013221">
    <property type="entry name" value="Mur_ligase_cen"/>
</dbReference>
<comment type="pathway">
    <text evidence="2 14">Cell wall biogenesis; peptidoglycan biosynthesis.</text>
</comment>
<dbReference type="GO" id="GO:0008763">
    <property type="term" value="F:UDP-N-acetylmuramate-L-alanine ligase activity"/>
    <property type="evidence" value="ECO:0007669"/>
    <property type="project" value="UniProtKB-UniRule"/>
</dbReference>
<dbReference type="SUPFAM" id="SSF53244">
    <property type="entry name" value="MurD-like peptide ligases, peptide-binding domain"/>
    <property type="match status" value="1"/>
</dbReference>
<dbReference type="EC" id="6.3.2.8" evidence="3 14"/>
<dbReference type="Pfam" id="PF02875">
    <property type="entry name" value="Mur_ligase_C"/>
    <property type="match status" value="1"/>
</dbReference>
<comment type="similarity">
    <text evidence="14">Belongs to the MurCDEF family.</text>
</comment>
<evidence type="ECO:0000256" key="3">
    <source>
        <dbReference type="ARBA" id="ARBA00012211"/>
    </source>
</evidence>
<feature type="binding site" evidence="14">
    <location>
        <begin position="119"/>
        <end position="125"/>
    </location>
    <ligand>
        <name>ATP</name>
        <dbReference type="ChEBI" id="CHEBI:30616"/>
    </ligand>
</feature>
<dbReference type="GO" id="GO:0005524">
    <property type="term" value="F:ATP binding"/>
    <property type="evidence" value="ECO:0007669"/>
    <property type="project" value="UniProtKB-UniRule"/>
</dbReference>
<dbReference type="UniPathway" id="UPA00219"/>
<dbReference type="GO" id="GO:0008360">
    <property type="term" value="P:regulation of cell shape"/>
    <property type="evidence" value="ECO:0007669"/>
    <property type="project" value="UniProtKB-KW"/>
</dbReference>
<evidence type="ECO:0000256" key="7">
    <source>
        <dbReference type="ARBA" id="ARBA00022741"/>
    </source>
</evidence>
<evidence type="ECO:0000256" key="5">
    <source>
        <dbReference type="ARBA" id="ARBA00022598"/>
    </source>
</evidence>
<dbReference type="InterPro" id="IPR050061">
    <property type="entry name" value="MurCDEF_pg_biosynth"/>
</dbReference>
<dbReference type="SUPFAM" id="SSF53623">
    <property type="entry name" value="MurD-like peptide ligases, catalytic domain"/>
    <property type="match status" value="1"/>
</dbReference>
<evidence type="ECO:0000256" key="9">
    <source>
        <dbReference type="ARBA" id="ARBA00022960"/>
    </source>
</evidence>
<evidence type="ECO:0000313" key="19">
    <source>
        <dbReference type="Proteomes" id="UP000198577"/>
    </source>
</evidence>
<dbReference type="HAMAP" id="MF_00046">
    <property type="entry name" value="MurC"/>
    <property type="match status" value="1"/>
</dbReference>
<evidence type="ECO:0000256" key="4">
    <source>
        <dbReference type="ARBA" id="ARBA00022490"/>
    </source>
</evidence>
<feature type="domain" description="Mur ligase C-terminal" evidence="16">
    <location>
        <begin position="319"/>
        <end position="448"/>
    </location>
</feature>
<dbReference type="InterPro" id="IPR036565">
    <property type="entry name" value="Mur-like_cat_sf"/>
</dbReference>
<dbReference type="GO" id="GO:0009252">
    <property type="term" value="P:peptidoglycan biosynthetic process"/>
    <property type="evidence" value="ECO:0007669"/>
    <property type="project" value="UniProtKB-UniRule"/>
</dbReference>
<feature type="domain" description="Mur ligase N-terminal catalytic" evidence="15">
    <location>
        <begin position="14"/>
        <end position="111"/>
    </location>
</feature>
<accession>A0A1I5V7A8</accession>
<evidence type="ECO:0000259" key="16">
    <source>
        <dbReference type="Pfam" id="PF02875"/>
    </source>
</evidence>
<dbReference type="InterPro" id="IPR005758">
    <property type="entry name" value="UDP-N-AcMur_Ala_ligase_MurC"/>
</dbReference>
<protein>
    <recommendedName>
        <fullName evidence="3 14">UDP-N-acetylmuramate--L-alanine ligase</fullName>
        <ecNumber evidence="3 14">6.3.2.8</ecNumber>
    </recommendedName>
    <alternativeName>
        <fullName evidence="14">UDP-N-acetylmuramoyl-L-alanine synthetase</fullName>
    </alternativeName>
</protein>
<evidence type="ECO:0000256" key="10">
    <source>
        <dbReference type="ARBA" id="ARBA00022984"/>
    </source>
</evidence>
<dbReference type="PANTHER" id="PTHR43445">
    <property type="entry name" value="UDP-N-ACETYLMURAMATE--L-ALANINE LIGASE-RELATED"/>
    <property type="match status" value="1"/>
</dbReference>
<comment type="subcellular location">
    <subcellularLocation>
        <location evidence="1 14">Cytoplasm</location>
    </subcellularLocation>
</comment>
<evidence type="ECO:0000256" key="14">
    <source>
        <dbReference type="HAMAP-Rule" id="MF_00046"/>
    </source>
</evidence>
<reference evidence="18 19" key="1">
    <citation type="submission" date="2016-10" db="EMBL/GenBank/DDBJ databases">
        <authorList>
            <person name="de Groot N.N."/>
        </authorList>
    </citation>
    <scope>NUCLEOTIDE SEQUENCE [LARGE SCALE GENOMIC DNA]</scope>
    <source>
        <strain evidence="18 19">DSM 20678</strain>
    </source>
</reference>
<dbReference type="OrthoDB" id="9804126at2"/>
<dbReference type="STRING" id="937334.SAMN05444406_11023"/>
<dbReference type="EMBL" id="FOXR01000010">
    <property type="protein sequence ID" value="SFQ03272.1"/>
    <property type="molecule type" value="Genomic_DNA"/>
</dbReference>
<name>A0A1I5V7A8_9FIRM</name>
<dbReference type="InterPro" id="IPR004101">
    <property type="entry name" value="Mur_ligase_C"/>
</dbReference>
<dbReference type="InterPro" id="IPR036615">
    <property type="entry name" value="Mur_ligase_C_dom_sf"/>
</dbReference>
<keyword evidence="6 14" id="KW-0132">Cell division</keyword>
<keyword evidence="19" id="KW-1185">Reference proteome</keyword>
<evidence type="ECO:0000256" key="1">
    <source>
        <dbReference type="ARBA" id="ARBA00004496"/>
    </source>
</evidence>
<dbReference type="Gene3D" id="3.40.1190.10">
    <property type="entry name" value="Mur-like, catalytic domain"/>
    <property type="match status" value="1"/>
</dbReference>
<dbReference type="AlphaFoldDB" id="A0A1I5V7A8"/>
<sequence>MQTVHIDDFKGCQVHFVGIGGISMSGLAEILLQRGYIVTGSDLKESHITQRLREKGARVFIGHHPSNVQGARLVVHTAAVKADNPEIQEARKRNIPVIDRATLLGQIMEAYPYSIGVSGSHGKTTTTSLLSTILLHANLDPTILVGGELDAIGGNVRTGNSPYFITEACEYVESFLHFRPYIAIILNIDADHLDYFKDIDHIYQAFSKFAHLVPQDGYTVGCADDPLVAKLLSEVKCNTISYGINGPSDWKACDIHYNSQGTASFKAYCKGEYVGNISLSVPGKHNVYNALASTAAAYALGIPFEVIQEALRTYTGTHRRLEFKGKMGDVTILDDYAHHPTEIKATLETVRNYPHNRIWCVFQPHTYTRTKKLFNEFVHAFKQADQLIITDIYAAREKDTGEVHSRDLVQAILQTGQPCTYMQTFEEIVNYLKENTSPGDIVITMGAGDVYRIGDMLLNATV</sequence>
<dbReference type="InterPro" id="IPR000713">
    <property type="entry name" value="Mur_ligase_N"/>
</dbReference>
<keyword evidence="11 14" id="KW-0131">Cell cycle</keyword>
<dbReference type="Pfam" id="PF08245">
    <property type="entry name" value="Mur_ligase_M"/>
    <property type="match status" value="1"/>
</dbReference>
<evidence type="ECO:0000259" key="15">
    <source>
        <dbReference type="Pfam" id="PF01225"/>
    </source>
</evidence>
<evidence type="ECO:0000259" key="17">
    <source>
        <dbReference type="Pfam" id="PF08245"/>
    </source>
</evidence>
<keyword evidence="7 14" id="KW-0547">Nucleotide-binding</keyword>
<dbReference type="GO" id="GO:0051301">
    <property type="term" value="P:cell division"/>
    <property type="evidence" value="ECO:0007669"/>
    <property type="project" value="UniProtKB-KW"/>
</dbReference>
<keyword evidence="5 14" id="KW-0436">Ligase</keyword>
<organism evidence="18 19">
    <name type="scientific">Caldicoprobacter faecalis</name>
    <dbReference type="NCBI Taxonomy" id="937334"/>
    <lineage>
        <taxon>Bacteria</taxon>
        <taxon>Bacillati</taxon>
        <taxon>Bacillota</taxon>
        <taxon>Clostridia</taxon>
        <taxon>Caldicoprobacterales</taxon>
        <taxon>Caldicoprobacteraceae</taxon>
        <taxon>Caldicoprobacter</taxon>
    </lineage>
</organism>
<evidence type="ECO:0000256" key="2">
    <source>
        <dbReference type="ARBA" id="ARBA00004752"/>
    </source>
</evidence>
<dbReference type="SUPFAM" id="SSF51984">
    <property type="entry name" value="MurCD N-terminal domain"/>
    <property type="match status" value="1"/>
</dbReference>
<keyword evidence="12 14" id="KW-0961">Cell wall biogenesis/degradation</keyword>
<keyword evidence="9 14" id="KW-0133">Cell shape</keyword>
<evidence type="ECO:0000256" key="12">
    <source>
        <dbReference type="ARBA" id="ARBA00023316"/>
    </source>
</evidence>
<evidence type="ECO:0000256" key="8">
    <source>
        <dbReference type="ARBA" id="ARBA00022840"/>
    </source>
</evidence>